<evidence type="ECO:0000256" key="1">
    <source>
        <dbReference type="SAM" id="MobiDB-lite"/>
    </source>
</evidence>
<dbReference type="Proteomes" id="UP001162164">
    <property type="component" value="Unassembled WGS sequence"/>
</dbReference>
<proteinExistence type="predicted"/>
<gene>
    <name evidence="2" type="ORF">NQ317_014321</name>
</gene>
<evidence type="ECO:0000313" key="2">
    <source>
        <dbReference type="EMBL" id="KAJ8983024.1"/>
    </source>
</evidence>
<reference evidence="2" key="1">
    <citation type="journal article" date="2023" name="Insect Mol. Biol.">
        <title>Genome sequencing provides insights into the evolution of gene families encoding plant cell wall-degrading enzymes in longhorned beetles.</title>
        <authorList>
            <person name="Shin N.R."/>
            <person name="Okamura Y."/>
            <person name="Kirsch R."/>
            <person name="Pauchet Y."/>
        </authorList>
    </citation>
    <scope>NUCLEOTIDE SEQUENCE</scope>
    <source>
        <strain evidence="2">MMC_N1</strain>
    </source>
</reference>
<feature type="compositionally biased region" description="Low complexity" evidence="1">
    <location>
        <begin position="1"/>
        <end position="12"/>
    </location>
</feature>
<name>A0ABQ9JYN0_9CUCU</name>
<keyword evidence="3" id="KW-1185">Reference proteome</keyword>
<sequence>MSNGPPQMSQSGGPPGQAFTTTTQASGVNVADSVIFPNTLHLKQVKLPRNISHPTSHPTIATKFPYHSN</sequence>
<feature type="region of interest" description="Disordered" evidence="1">
    <location>
        <begin position="49"/>
        <end position="69"/>
    </location>
</feature>
<organism evidence="2 3">
    <name type="scientific">Molorchus minor</name>
    <dbReference type="NCBI Taxonomy" id="1323400"/>
    <lineage>
        <taxon>Eukaryota</taxon>
        <taxon>Metazoa</taxon>
        <taxon>Ecdysozoa</taxon>
        <taxon>Arthropoda</taxon>
        <taxon>Hexapoda</taxon>
        <taxon>Insecta</taxon>
        <taxon>Pterygota</taxon>
        <taxon>Neoptera</taxon>
        <taxon>Endopterygota</taxon>
        <taxon>Coleoptera</taxon>
        <taxon>Polyphaga</taxon>
        <taxon>Cucujiformia</taxon>
        <taxon>Chrysomeloidea</taxon>
        <taxon>Cerambycidae</taxon>
        <taxon>Lamiinae</taxon>
        <taxon>Monochamini</taxon>
        <taxon>Molorchus</taxon>
    </lineage>
</organism>
<evidence type="ECO:0000313" key="3">
    <source>
        <dbReference type="Proteomes" id="UP001162164"/>
    </source>
</evidence>
<protein>
    <submittedName>
        <fullName evidence="2">Uncharacterized protein</fullName>
    </submittedName>
</protein>
<feature type="region of interest" description="Disordered" evidence="1">
    <location>
        <begin position="1"/>
        <end position="24"/>
    </location>
</feature>
<accession>A0ABQ9JYN0</accession>
<dbReference type="EMBL" id="JAPWTJ010000097">
    <property type="protein sequence ID" value="KAJ8983024.1"/>
    <property type="molecule type" value="Genomic_DNA"/>
</dbReference>
<comment type="caution">
    <text evidence="2">The sequence shown here is derived from an EMBL/GenBank/DDBJ whole genome shotgun (WGS) entry which is preliminary data.</text>
</comment>